<reference evidence="1" key="1">
    <citation type="submission" date="2018-04" db="EMBL/GenBank/DDBJ databases">
        <title>Whole genome sequencing of Hypsizygus marmoreus.</title>
        <authorList>
            <person name="Choi I.-G."/>
            <person name="Min B."/>
            <person name="Kim J.-G."/>
            <person name="Kim S."/>
            <person name="Oh Y.-L."/>
            <person name="Kong W.-S."/>
            <person name="Park H."/>
            <person name="Jeong J."/>
            <person name="Song E.-S."/>
        </authorList>
    </citation>
    <scope>NUCLEOTIDE SEQUENCE [LARGE SCALE GENOMIC DNA]</scope>
    <source>
        <strain evidence="1">51987-8</strain>
    </source>
</reference>
<proteinExistence type="predicted"/>
<dbReference type="STRING" id="39966.A0A369K2Q1"/>
<accession>A0A369K2Q1</accession>
<dbReference type="EMBL" id="LUEZ02000040">
    <property type="protein sequence ID" value="RDB26044.1"/>
    <property type="molecule type" value="Genomic_DNA"/>
</dbReference>
<gene>
    <name evidence="1" type="ORF">Hypma_006138</name>
</gene>
<evidence type="ECO:0000313" key="1">
    <source>
        <dbReference type="EMBL" id="RDB26044.1"/>
    </source>
</evidence>
<dbReference type="InParanoid" id="A0A369K2Q1"/>
<comment type="caution">
    <text evidence="1">The sequence shown here is derived from an EMBL/GenBank/DDBJ whole genome shotgun (WGS) entry which is preliminary data.</text>
</comment>
<dbReference type="Proteomes" id="UP000076154">
    <property type="component" value="Unassembled WGS sequence"/>
</dbReference>
<keyword evidence="2" id="KW-1185">Reference proteome</keyword>
<evidence type="ECO:0000313" key="2">
    <source>
        <dbReference type="Proteomes" id="UP000076154"/>
    </source>
</evidence>
<organism evidence="1 2">
    <name type="scientific">Hypsizygus marmoreus</name>
    <name type="common">White beech mushroom</name>
    <name type="synonym">Agaricus marmoreus</name>
    <dbReference type="NCBI Taxonomy" id="39966"/>
    <lineage>
        <taxon>Eukaryota</taxon>
        <taxon>Fungi</taxon>
        <taxon>Dikarya</taxon>
        <taxon>Basidiomycota</taxon>
        <taxon>Agaricomycotina</taxon>
        <taxon>Agaricomycetes</taxon>
        <taxon>Agaricomycetidae</taxon>
        <taxon>Agaricales</taxon>
        <taxon>Tricholomatineae</taxon>
        <taxon>Lyophyllaceae</taxon>
        <taxon>Hypsizygus</taxon>
    </lineage>
</organism>
<sequence length="484" mass="54483">MFDNSAAFLLTVLTREPEQQELVLCEARHPANSTLPAEILADIFLYCLPTEVRPRLDEAPLLLCHVCSFWRQTALGTPRLWQTLFINTSRHPHIPSRILSNLLRFWSEGVAPHPLSLSFKAKNSSAFVRDALKGLTPFTRQLGNLSLSVTSLAALVPIIDLTSDCFPSLIDITLETTHEKYLQFTPRRSVFDVAPSLRNVCIRGASVLENISFPWGQLTSLVLERHLRPCVWRSVFSQCVNLESGSFVVDCIWDTRISDDTIANRNYMPHGKLEMLKFRLESDITVSLFEGFSFPALCTFCLSASIDFVIELLDTDFNLIRQLHLCHNLRCLVLANILIEAEDVLSLLASIPKLEKLGLDVEDIDYATLFDELHTAIGEGSALSCLTSFVINASTRIDEALSSLTLVITSLCGRNKERRPLEELSLFVWITETLQTYRAAAFLSDVRKDLETWTYDKDVCPNGFVLTTDIVAVDFDIVSAIHWL</sequence>
<protein>
    <submittedName>
        <fullName evidence="1">Uncharacterized protein</fullName>
    </submittedName>
</protein>
<dbReference type="OrthoDB" id="2269034at2759"/>
<dbReference type="AlphaFoldDB" id="A0A369K2Q1"/>
<name>A0A369K2Q1_HYPMA</name>